<feature type="coiled-coil region" evidence="5">
    <location>
        <begin position="527"/>
        <end position="554"/>
    </location>
</feature>
<evidence type="ECO:0000313" key="10">
    <source>
        <dbReference type="EMBL" id="PSS06667.1"/>
    </source>
</evidence>
<keyword evidence="2 4" id="KW-0285">Flavoprotein</keyword>
<evidence type="ECO:0000256" key="1">
    <source>
        <dbReference type="ARBA" id="ARBA00009347"/>
    </source>
</evidence>
<evidence type="ECO:0008006" key="12">
    <source>
        <dbReference type="Google" id="ProtNLM"/>
    </source>
</evidence>
<evidence type="ECO:0000259" key="7">
    <source>
        <dbReference type="Pfam" id="PF00441"/>
    </source>
</evidence>
<dbReference type="Pfam" id="PF00441">
    <property type="entry name" value="Acyl-CoA_dh_1"/>
    <property type="match status" value="1"/>
</dbReference>
<dbReference type="EMBL" id="KZ679020">
    <property type="protein sequence ID" value="PSS06667.1"/>
    <property type="molecule type" value="Genomic_DNA"/>
</dbReference>
<dbReference type="Pfam" id="PF18158">
    <property type="entry name" value="AidB_N"/>
    <property type="match status" value="1"/>
</dbReference>
<dbReference type="InParanoid" id="A0A2T3AP11"/>
<keyword evidence="4" id="KW-0560">Oxidoreductase</keyword>
<dbReference type="OrthoDB" id="10251155at2759"/>
<feature type="domain" description="Adaptive response protein AidB N-terminal" evidence="9">
    <location>
        <begin position="30"/>
        <end position="168"/>
    </location>
</feature>
<feature type="compositionally biased region" description="Polar residues" evidence="6">
    <location>
        <begin position="16"/>
        <end position="27"/>
    </location>
</feature>
<evidence type="ECO:0000259" key="8">
    <source>
        <dbReference type="Pfam" id="PF02770"/>
    </source>
</evidence>
<comment type="cofactor">
    <cofactor evidence="4">
        <name>FAD</name>
        <dbReference type="ChEBI" id="CHEBI:57692"/>
    </cofactor>
</comment>
<dbReference type="PANTHER" id="PTHR42707:SF2">
    <property type="entry name" value="ACD11 DEHYDROGENASE"/>
    <property type="match status" value="1"/>
</dbReference>
<dbReference type="InterPro" id="IPR036250">
    <property type="entry name" value="AcylCo_DH-like_C"/>
</dbReference>
<name>A0A2T3AP11_AMORE</name>
<organism evidence="10 11">
    <name type="scientific">Amorphotheca resinae ATCC 22711</name>
    <dbReference type="NCBI Taxonomy" id="857342"/>
    <lineage>
        <taxon>Eukaryota</taxon>
        <taxon>Fungi</taxon>
        <taxon>Dikarya</taxon>
        <taxon>Ascomycota</taxon>
        <taxon>Pezizomycotina</taxon>
        <taxon>Leotiomycetes</taxon>
        <taxon>Helotiales</taxon>
        <taxon>Amorphothecaceae</taxon>
        <taxon>Amorphotheca</taxon>
    </lineage>
</organism>
<feature type="region of interest" description="Disordered" evidence="6">
    <location>
        <begin position="1"/>
        <end position="27"/>
    </location>
</feature>
<evidence type="ECO:0000256" key="6">
    <source>
        <dbReference type="SAM" id="MobiDB-lite"/>
    </source>
</evidence>
<dbReference type="STRING" id="857342.A0A2T3AP11"/>
<keyword evidence="5" id="KW-0175">Coiled coil</keyword>
<dbReference type="InterPro" id="IPR006091">
    <property type="entry name" value="Acyl-CoA_Oxase/DH_mid-dom"/>
</dbReference>
<feature type="domain" description="Acyl-CoA dehydrogenase/oxidase C-terminal" evidence="7">
    <location>
        <begin position="326"/>
        <end position="503"/>
    </location>
</feature>
<dbReference type="InterPro" id="IPR009100">
    <property type="entry name" value="AcylCoA_DH/oxidase_NM_dom_sf"/>
</dbReference>
<keyword evidence="11" id="KW-1185">Reference proteome</keyword>
<gene>
    <name evidence="10" type="ORF">M430DRAFT_111304</name>
</gene>
<evidence type="ECO:0000256" key="4">
    <source>
        <dbReference type="RuleBase" id="RU362125"/>
    </source>
</evidence>
<dbReference type="InterPro" id="IPR009075">
    <property type="entry name" value="AcylCo_DH/oxidase_C"/>
</dbReference>
<accession>A0A2T3AP11</accession>
<evidence type="ECO:0000313" key="11">
    <source>
        <dbReference type="Proteomes" id="UP000241818"/>
    </source>
</evidence>
<dbReference type="PANTHER" id="PTHR42707">
    <property type="entry name" value="ACYL-COA DEHYDROGENASE"/>
    <property type="match status" value="1"/>
</dbReference>
<dbReference type="SUPFAM" id="SSF47203">
    <property type="entry name" value="Acyl-CoA dehydrogenase C-terminal domain-like"/>
    <property type="match status" value="1"/>
</dbReference>
<dbReference type="GO" id="GO:0003995">
    <property type="term" value="F:acyl-CoA dehydrogenase activity"/>
    <property type="evidence" value="ECO:0007669"/>
    <property type="project" value="TreeGrafter"/>
</dbReference>
<dbReference type="AlphaFoldDB" id="A0A2T3AP11"/>
<evidence type="ECO:0000259" key="9">
    <source>
        <dbReference type="Pfam" id="PF18158"/>
    </source>
</evidence>
<dbReference type="Proteomes" id="UP000241818">
    <property type="component" value="Unassembled WGS sequence"/>
</dbReference>
<dbReference type="GeneID" id="36569511"/>
<dbReference type="InterPro" id="IPR052904">
    <property type="entry name" value="Acyl-CoA_dehydrogenase-like"/>
</dbReference>
<protein>
    <recommendedName>
        <fullName evidence="12">Acyl-CoA dehydrogenase/oxidase C-terminal domain-containing protein</fullName>
    </recommendedName>
</protein>
<dbReference type="Pfam" id="PF02770">
    <property type="entry name" value="Acyl-CoA_dh_M"/>
    <property type="match status" value="1"/>
</dbReference>
<keyword evidence="3 4" id="KW-0274">FAD</keyword>
<reference evidence="10 11" key="1">
    <citation type="journal article" date="2018" name="New Phytol.">
        <title>Comparative genomics and transcriptomics depict ericoid mycorrhizal fungi as versatile saprotrophs and plant mutualists.</title>
        <authorList>
            <person name="Martino E."/>
            <person name="Morin E."/>
            <person name="Grelet G.A."/>
            <person name="Kuo A."/>
            <person name="Kohler A."/>
            <person name="Daghino S."/>
            <person name="Barry K.W."/>
            <person name="Cichocki N."/>
            <person name="Clum A."/>
            <person name="Dockter R.B."/>
            <person name="Hainaut M."/>
            <person name="Kuo R.C."/>
            <person name="LaButti K."/>
            <person name="Lindahl B.D."/>
            <person name="Lindquist E.A."/>
            <person name="Lipzen A."/>
            <person name="Khouja H.R."/>
            <person name="Magnuson J."/>
            <person name="Murat C."/>
            <person name="Ohm R.A."/>
            <person name="Singer S.W."/>
            <person name="Spatafora J.W."/>
            <person name="Wang M."/>
            <person name="Veneault-Fourrey C."/>
            <person name="Henrissat B."/>
            <person name="Grigoriev I.V."/>
            <person name="Martin F.M."/>
            <person name="Perotto S."/>
        </authorList>
    </citation>
    <scope>NUCLEOTIDE SEQUENCE [LARGE SCALE GENOMIC DNA]</scope>
    <source>
        <strain evidence="10 11">ATCC 22711</strain>
    </source>
</reference>
<evidence type="ECO:0000256" key="5">
    <source>
        <dbReference type="SAM" id="Coils"/>
    </source>
</evidence>
<dbReference type="SUPFAM" id="SSF56645">
    <property type="entry name" value="Acyl-CoA dehydrogenase NM domain-like"/>
    <property type="match status" value="1"/>
</dbReference>
<dbReference type="Gene3D" id="1.20.140.10">
    <property type="entry name" value="Butyryl-CoA Dehydrogenase, subunit A, domain 3"/>
    <property type="match status" value="1"/>
</dbReference>
<sequence length="644" mass="71274">MSSTCSKAPTKERVPSSASTGTFMPNPELKNQYQADVSLKRVIDLFLPPTIINETQNELDRFGREVLGAEVFRWVSDAERNVPFVRGSGRDAFGRRTDELVTSEGWRNLQKMGLKEGIVAIAYENKYAEYSRVVQFVKYHLWTGSCATVTCPSAMQDGAASLLRRHLSVPEHSSSLTPVARSVLKEALGRLTSRDDDAWTSGQWMTERIGGSDVSGTETLATFSPARPDGSFEATQLDGSPLGPWVIDGFKWFSSATDSQMTIAMAQTPKGLSAFYIPMRRTTPSGGSELNGISISRLKNKLGTKAVPTAELELKGARAYLLGEEGNGIREISTLLNITRVHNSVTSVGLLGRGLAIAKAFASVREMVGKGNKRTLKNIPLHMRTLADITVEYRTQMLFTYFTVYCLGVSDQGRAATTSQATTASERLRPQTAEDLQLLLRILTPVLKALTAKAAINGLQECIESLGGVGYLENEESQHINVARLYRDANVLSIWEGTTNVLGTDFVKILKSRNGGKTLQVVDRWLREALFENNSEASEKLTQLKLQIQQKLQLFSDEVQRKDIDELMIQARELMARFASIVTGTLMVVDVERDSDELSSEILSRFAQKHGFGDVVGQDWKSRLEWDLRIAFGEEIEKSAKPRL</sequence>
<proteinExistence type="inferred from homology"/>
<dbReference type="InterPro" id="IPR041504">
    <property type="entry name" value="AidB_N"/>
</dbReference>
<feature type="domain" description="Acyl-CoA oxidase/dehydrogenase middle" evidence="8">
    <location>
        <begin position="203"/>
        <end position="315"/>
    </location>
</feature>
<dbReference type="Gene3D" id="6.10.250.600">
    <property type="match status" value="1"/>
</dbReference>
<evidence type="ECO:0000256" key="2">
    <source>
        <dbReference type="ARBA" id="ARBA00022630"/>
    </source>
</evidence>
<comment type="similarity">
    <text evidence="1 4">Belongs to the acyl-CoA dehydrogenase family.</text>
</comment>
<evidence type="ECO:0000256" key="3">
    <source>
        <dbReference type="ARBA" id="ARBA00022827"/>
    </source>
</evidence>
<dbReference type="RefSeq" id="XP_024716397.1">
    <property type="nucleotide sequence ID" value="XM_024861430.1"/>
</dbReference>
<dbReference type="Gene3D" id="2.40.110.20">
    <property type="match status" value="1"/>
</dbReference>